<evidence type="ECO:0000313" key="9">
    <source>
        <dbReference type="EMBL" id="RCW65374.1"/>
    </source>
</evidence>
<evidence type="ECO:0000313" key="10">
    <source>
        <dbReference type="Proteomes" id="UP000252585"/>
    </source>
</evidence>
<evidence type="ECO:0000256" key="7">
    <source>
        <dbReference type="ARBA" id="ARBA00022840"/>
    </source>
</evidence>
<keyword evidence="7" id="KW-0067">ATP-binding</keyword>
<dbReference type="GO" id="GO:0006096">
    <property type="term" value="P:glycolytic process"/>
    <property type="evidence" value="ECO:0007669"/>
    <property type="project" value="InterPro"/>
</dbReference>
<evidence type="ECO:0000256" key="8">
    <source>
        <dbReference type="ARBA" id="ARBA00032386"/>
    </source>
</evidence>
<protein>
    <recommendedName>
        <fullName evidence="3">Glucokinase</fullName>
        <ecNumber evidence="2">2.7.1.2</ecNumber>
    </recommendedName>
    <alternativeName>
        <fullName evidence="8">Glucose kinase</fullName>
    </alternativeName>
</protein>
<dbReference type="OrthoDB" id="9810372at2"/>
<dbReference type="SUPFAM" id="SSF53067">
    <property type="entry name" value="Actin-like ATPase domain"/>
    <property type="match status" value="1"/>
</dbReference>
<evidence type="ECO:0000256" key="1">
    <source>
        <dbReference type="ARBA" id="ARBA00006479"/>
    </source>
</evidence>
<proteinExistence type="inferred from homology"/>
<name>A0A368XH84_9BACI</name>
<dbReference type="EC" id="2.7.1.2" evidence="2"/>
<dbReference type="PANTHER" id="PTHR18964:SF149">
    <property type="entry name" value="BIFUNCTIONAL UDP-N-ACETYLGLUCOSAMINE 2-EPIMERASE_N-ACETYLMANNOSAMINE KINASE"/>
    <property type="match status" value="1"/>
</dbReference>
<evidence type="ECO:0000256" key="5">
    <source>
        <dbReference type="ARBA" id="ARBA00022741"/>
    </source>
</evidence>
<dbReference type="InterPro" id="IPR043129">
    <property type="entry name" value="ATPase_NBD"/>
</dbReference>
<organism evidence="9 10">
    <name type="scientific">Saliterribacillus persicus</name>
    <dbReference type="NCBI Taxonomy" id="930114"/>
    <lineage>
        <taxon>Bacteria</taxon>
        <taxon>Bacillati</taxon>
        <taxon>Bacillota</taxon>
        <taxon>Bacilli</taxon>
        <taxon>Bacillales</taxon>
        <taxon>Bacillaceae</taxon>
        <taxon>Saliterribacillus</taxon>
    </lineage>
</organism>
<dbReference type="Proteomes" id="UP000252585">
    <property type="component" value="Unassembled WGS sequence"/>
</dbReference>
<dbReference type="InterPro" id="IPR000600">
    <property type="entry name" value="ROK"/>
</dbReference>
<evidence type="ECO:0000256" key="3">
    <source>
        <dbReference type="ARBA" id="ARBA00014701"/>
    </source>
</evidence>
<comment type="similarity">
    <text evidence="1">Belongs to the ROK (NagC/XylR) family.</text>
</comment>
<dbReference type="PANTHER" id="PTHR18964">
    <property type="entry name" value="ROK (REPRESSOR, ORF, KINASE) FAMILY"/>
    <property type="match status" value="1"/>
</dbReference>
<dbReference type="RefSeq" id="WP_114353661.1">
    <property type="nucleotide sequence ID" value="NZ_QPJJ01000011.1"/>
</dbReference>
<dbReference type="GO" id="GO:0004340">
    <property type="term" value="F:glucokinase activity"/>
    <property type="evidence" value="ECO:0007669"/>
    <property type="project" value="UniProtKB-EC"/>
</dbReference>
<dbReference type="PROSITE" id="PS01125">
    <property type="entry name" value="ROK"/>
    <property type="match status" value="1"/>
</dbReference>
<accession>A0A368XH84</accession>
<keyword evidence="4" id="KW-0808">Transferase</keyword>
<dbReference type="InterPro" id="IPR004654">
    <property type="entry name" value="ROK_glcA"/>
</dbReference>
<evidence type="ECO:0000256" key="4">
    <source>
        <dbReference type="ARBA" id="ARBA00022679"/>
    </source>
</evidence>
<dbReference type="AlphaFoldDB" id="A0A368XH84"/>
<gene>
    <name evidence="9" type="ORF">DFR57_111109</name>
</gene>
<keyword evidence="10" id="KW-1185">Reference proteome</keyword>
<reference evidence="9 10" key="1">
    <citation type="submission" date="2018-07" db="EMBL/GenBank/DDBJ databases">
        <title>Genomic Encyclopedia of Type Strains, Phase IV (KMG-IV): sequencing the most valuable type-strain genomes for metagenomic binning, comparative biology and taxonomic classification.</title>
        <authorList>
            <person name="Goeker M."/>
        </authorList>
    </citation>
    <scope>NUCLEOTIDE SEQUENCE [LARGE SCALE GENOMIC DNA]</scope>
    <source>
        <strain evidence="9 10">DSM 27696</strain>
    </source>
</reference>
<keyword evidence="5" id="KW-0547">Nucleotide-binding</keyword>
<comment type="caution">
    <text evidence="9">The sequence shown here is derived from an EMBL/GenBank/DDBJ whole genome shotgun (WGS) entry which is preliminary data.</text>
</comment>
<evidence type="ECO:0000256" key="2">
    <source>
        <dbReference type="ARBA" id="ARBA00012323"/>
    </source>
</evidence>
<dbReference type="Gene3D" id="3.30.420.40">
    <property type="match status" value="2"/>
</dbReference>
<keyword evidence="6 9" id="KW-0418">Kinase</keyword>
<dbReference type="EMBL" id="QPJJ01000011">
    <property type="protein sequence ID" value="RCW65374.1"/>
    <property type="molecule type" value="Genomic_DNA"/>
</dbReference>
<dbReference type="GO" id="GO:0005737">
    <property type="term" value="C:cytoplasm"/>
    <property type="evidence" value="ECO:0007669"/>
    <property type="project" value="InterPro"/>
</dbReference>
<dbReference type="InterPro" id="IPR049874">
    <property type="entry name" value="ROK_cs"/>
</dbReference>
<dbReference type="GO" id="GO:0005524">
    <property type="term" value="F:ATP binding"/>
    <property type="evidence" value="ECO:0007669"/>
    <property type="project" value="UniProtKB-KW"/>
</dbReference>
<dbReference type="Pfam" id="PF00480">
    <property type="entry name" value="ROK"/>
    <property type="match status" value="1"/>
</dbReference>
<sequence length="325" mass="34162">MKKDILIGIDIGGTTVKHAIIDTEANLVDKWEIPTRLENDGEEIPVDIYQSIEEKLAANNIDKKRCVGIGIGAPGFIDPETGIVTIAVNIGWRNFDLKSKLENLSNLPVIVENDANIAALGENWKGAGNQVANMLAVTLGTGVGGGIISNGQIVGGANGTGGEIGHITVEPNGAPCNCGRSGCLETVASATGIVRLAMEQINQGKALKLKKIFDNNGAITTKDIFKQAENGDVDAKRILAYVINVLGLALANIAITTNPSKVVIGGGVSKAGDQLLQPLKESFNKFVLARTQEACEFEIAELGNDAGVFGAAFIVLQEYKNTSLN</sequence>
<evidence type="ECO:0000256" key="6">
    <source>
        <dbReference type="ARBA" id="ARBA00022777"/>
    </source>
</evidence>
<dbReference type="NCBIfam" id="TIGR00744">
    <property type="entry name" value="ROK_glcA_fam"/>
    <property type="match status" value="1"/>
</dbReference>